<gene>
    <name evidence="9" type="ORF">A1O9_09168</name>
</gene>
<evidence type="ECO:0000256" key="6">
    <source>
        <dbReference type="ARBA" id="ARBA00023242"/>
    </source>
</evidence>
<dbReference type="STRING" id="1182545.A0A072P4G4"/>
<dbReference type="RefSeq" id="XP_013257316.1">
    <property type="nucleotide sequence ID" value="XM_013401862.1"/>
</dbReference>
<keyword evidence="2" id="KW-0862">Zinc</keyword>
<dbReference type="InterPro" id="IPR007219">
    <property type="entry name" value="XnlR_reg_dom"/>
</dbReference>
<dbReference type="PANTHER" id="PTHR47660:SF2">
    <property type="entry name" value="TRANSCRIPTION FACTOR WITH C2H2 AND ZN(2)-CYS(6) DNA BINDING DOMAIN (EUROFUNG)"/>
    <property type="match status" value="1"/>
</dbReference>
<organism evidence="9 10">
    <name type="scientific">Exophiala aquamarina CBS 119918</name>
    <dbReference type="NCBI Taxonomy" id="1182545"/>
    <lineage>
        <taxon>Eukaryota</taxon>
        <taxon>Fungi</taxon>
        <taxon>Dikarya</taxon>
        <taxon>Ascomycota</taxon>
        <taxon>Pezizomycotina</taxon>
        <taxon>Eurotiomycetes</taxon>
        <taxon>Chaetothyriomycetidae</taxon>
        <taxon>Chaetothyriales</taxon>
        <taxon>Herpotrichiellaceae</taxon>
        <taxon>Exophiala</taxon>
    </lineage>
</organism>
<keyword evidence="5" id="KW-0804">Transcription</keyword>
<dbReference type="GO" id="GO:0006351">
    <property type="term" value="P:DNA-templated transcription"/>
    <property type="evidence" value="ECO:0007669"/>
    <property type="project" value="InterPro"/>
</dbReference>
<evidence type="ECO:0000256" key="1">
    <source>
        <dbReference type="ARBA" id="ARBA00022723"/>
    </source>
</evidence>
<keyword evidence="4" id="KW-0238">DNA-binding</keyword>
<evidence type="ECO:0000259" key="8">
    <source>
        <dbReference type="PROSITE" id="PS50048"/>
    </source>
</evidence>
<dbReference type="Proteomes" id="UP000027920">
    <property type="component" value="Unassembled WGS sequence"/>
</dbReference>
<reference evidence="9 10" key="1">
    <citation type="submission" date="2013-03" db="EMBL/GenBank/DDBJ databases">
        <title>The Genome Sequence of Exophiala aquamarina CBS 119918.</title>
        <authorList>
            <consortium name="The Broad Institute Genomics Platform"/>
            <person name="Cuomo C."/>
            <person name="de Hoog S."/>
            <person name="Gorbushina A."/>
            <person name="Walker B."/>
            <person name="Young S.K."/>
            <person name="Zeng Q."/>
            <person name="Gargeya S."/>
            <person name="Fitzgerald M."/>
            <person name="Haas B."/>
            <person name="Abouelleil A."/>
            <person name="Allen A.W."/>
            <person name="Alvarado L."/>
            <person name="Arachchi H.M."/>
            <person name="Berlin A.M."/>
            <person name="Chapman S.B."/>
            <person name="Gainer-Dewar J."/>
            <person name="Goldberg J."/>
            <person name="Griggs A."/>
            <person name="Gujja S."/>
            <person name="Hansen M."/>
            <person name="Howarth C."/>
            <person name="Imamovic A."/>
            <person name="Ireland A."/>
            <person name="Larimer J."/>
            <person name="McCowan C."/>
            <person name="Murphy C."/>
            <person name="Pearson M."/>
            <person name="Poon T.W."/>
            <person name="Priest M."/>
            <person name="Roberts A."/>
            <person name="Saif S."/>
            <person name="Shea T."/>
            <person name="Sisk P."/>
            <person name="Sykes S."/>
            <person name="Wortman J."/>
            <person name="Nusbaum C."/>
            <person name="Birren B."/>
        </authorList>
    </citation>
    <scope>NUCLEOTIDE SEQUENCE [LARGE SCALE GENOMIC DNA]</scope>
    <source>
        <strain evidence="9 10">CBS 119918</strain>
    </source>
</reference>
<keyword evidence="3" id="KW-0805">Transcription regulation</keyword>
<evidence type="ECO:0000313" key="9">
    <source>
        <dbReference type="EMBL" id="KEF54726.1"/>
    </source>
</evidence>
<name>A0A072P4G4_9EURO</name>
<feature type="region of interest" description="Disordered" evidence="7">
    <location>
        <begin position="161"/>
        <end position="222"/>
    </location>
</feature>
<dbReference type="SUPFAM" id="SSF57701">
    <property type="entry name" value="Zn2/Cys6 DNA-binding domain"/>
    <property type="match status" value="1"/>
</dbReference>
<keyword evidence="6" id="KW-0539">Nucleus</keyword>
<evidence type="ECO:0000256" key="7">
    <source>
        <dbReference type="SAM" id="MobiDB-lite"/>
    </source>
</evidence>
<comment type="caution">
    <text evidence="9">The sequence shown here is derived from an EMBL/GenBank/DDBJ whole genome shotgun (WGS) entry which is preliminary data.</text>
</comment>
<dbReference type="InterPro" id="IPR036864">
    <property type="entry name" value="Zn2-C6_fun-type_DNA-bd_sf"/>
</dbReference>
<sequence>MQYADQRQGSDLSNRFQIEIACVNCAATKTRCDRRYPCGRCRVKHLSCITRQPRRKKISTAQISHPAQSSVDDYAQQAQVEGDFTDDGLVRDQDFCDSHQDLNANEHVNVIFTDHPGLSPLGGLHGRQRIFTVDKQPEQPSHHVTDSAHRALRQGIEVNPLQPPASHFEESHPNMSNPRQSSSLLEPIAGAEPGTESRPVQQSRQKCDGPPRTEISPAYPGRGDLERIYEEDKIALVPDWDHWAICRCLPPPTAAPEDRKKSSIMTLEQNFALPGPWTSLAGNRRGEQFAPAERFVNVELSEATREWLLMIAQGFMRVAMDVHGLTIAPPSPAPPEMDEFNALGGFMRLPPSEALHRYLETVLTIYEPFYPLVPARILEPNQLAGSQNGRGSNLLLFLMFALGSMLDPAIKARRFSTALTEICRHSIHDVLEKDSGAPGSGLLFYCSLIFIIKSSFSGDKAHMNIAVAHRHMYLTLMRSAGHFKKPYRQLQALVLENEGLQKFWQSWLEKESASRLAYGWVMLETEISLFYDGRPILNTSELEVPLPSSESLWLASNPEEWRQNLCRESSFDDWQVCLDALPDHSLRSLFQILMDNELDQLGFQPTILHMRLLLYPLHVLVAELGQLLDSGLVSMQSRWFSSPTMQSSSVLRYDEIRLLLQAWRDLLDRSSGQGARYRAMRSAALTLFHLISLNLFTAFSKLERVAREGYHVFESQSSADLASNCIRAPEHAIVHCGQIFRLSREMDQGICPIWTAAAIYRATLILWSISILNANSAFGHKMSGLQPNPGRELVIDEVTLQDDEVQRYLRRGDAAPMLTTENGLRVSLENPVELLHLGINTVTRHCLATSFSAGVRYKLEEMAKLWERKHQSLLSQGSSIGARLTTVGDIR</sequence>
<dbReference type="CDD" id="cd12148">
    <property type="entry name" value="fungal_TF_MHR"/>
    <property type="match status" value="1"/>
</dbReference>
<dbReference type="GO" id="GO:0000981">
    <property type="term" value="F:DNA-binding transcription factor activity, RNA polymerase II-specific"/>
    <property type="evidence" value="ECO:0007669"/>
    <property type="project" value="InterPro"/>
</dbReference>
<dbReference type="PANTHER" id="PTHR47660">
    <property type="entry name" value="TRANSCRIPTION FACTOR WITH C2H2 AND ZN(2)-CYS(6) DNA BINDING DOMAIN (EUROFUNG)-RELATED-RELATED"/>
    <property type="match status" value="1"/>
</dbReference>
<keyword evidence="10" id="KW-1185">Reference proteome</keyword>
<dbReference type="VEuPathDB" id="FungiDB:A1O9_09168"/>
<feature type="domain" description="Zn(2)-C6 fungal-type" evidence="8">
    <location>
        <begin position="21"/>
        <end position="50"/>
    </location>
</feature>
<accession>A0A072P4G4</accession>
<dbReference type="InterPro" id="IPR001138">
    <property type="entry name" value="Zn2Cys6_DnaBD"/>
</dbReference>
<dbReference type="Pfam" id="PF04082">
    <property type="entry name" value="Fungal_trans"/>
    <property type="match status" value="1"/>
</dbReference>
<dbReference type="PROSITE" id="PS00463">
    <property type="entry name" value="ZN2_CY6_FUNGAL_1"/>
    <property type="match status" value="1"/>
</dbReference>
<evidence type="ECO:0000256" key="2">
    <source>
        <dbReference type="ARBA" id="ARBA00022833"/>
    </source>
</evidence>
<dbReference type="CDD" id="cd00067">
    <property type="entry name" value="GAL4"/>
    <property type="match status" value="1"/>
</dbReference>
<evidence type="ECO:0000256" key="5">
    <source>
        <dbReference type="ARBA" id="ARBA00023163"/>
    </source>
</evidence>
<evidence type="ECO:0000313" key="10">
    <source>
        <dbReference type="Proteomes" id="UP000027920"/>
    </source>
</evidence>
<dbReference type="GO" id="GO:0003677">
    <property type="term" value="F:DNA binding"/>
    <property type="evidence" value="ECO:0007669"/>
    <property type="project" value="UniProtKB-KW"/>
</dbReference>
<dbReference type="HOGENOM" id="CLU_008362_0_0_1"/>
<dbReference type="PROSITE" id="PS50048">
    <property type="entry name" value="ZN2_CY6_FUNGAL_2"/>
    <property type="match status" value="1"/>
</dbReference>
<proteinExistence type="predicted"/>
<keyword evidence="1" id="KW-0479">Metal-binding</keyword>
<dbReference type="GeneID" id="25284078"/>
<dbReference type="Pfam" id="PF00172">
    <property type="entry name" value="Zn_clus"/>
    <property type="match status" value="1"/>
</dbReference>
<dbReference type="AlphaFoldDB" id="A0A072P4G4"/>
<dbReference type="Gene3D" id="4.10.240.10">
    <property type="entry name" value="Zn(2)-C6 fungal-type DNA-binding domain"/>
    <property type="match status" value="1"/>
</dbReference>
<evidence type="ECO:0000256" key="3">
    <source>
        <dbReference type="ARBA" id="ARBA00023015"/>
    </source>
</evidence>
<dbReference type="OrthoDB" id="4116935at2759"/>
<feature type="compositionally biased region" description="Polar residues" evidence="7">
    <location>
        <begin position="173"/>
        <end position="184"/>
    </location>
</feature>
<dbReference type="EMBL" id="AMGV01000009">
    <property type="protein sequence ID" value="KEF54726.1"/>
    <property type="molecule type" value="Genomic_DNA"/>
</dbReference>
<dbReference type="GO" id="GO:0008270">
    <property type="term" value="F:zinc ion binding"/>
    <property type="evidence" value="ECO:0007669"/>
    <property type="project" value="InterPro"/>
</dbReference>
<protein>
    <recommendedName>
        <fullName evidence="8">Zn(2)-C6 fungal-type domain-containing protein</fullName>
    </recommendedName>
</protein>
<evidence type="ECO:0000256" key="4">
    <source>
        <dbReference type="ARBA" id="ARBA00023125"/>
    </source>
</evidence>